<dbReference type="GO" id="GO:0005524">
    <property type="term" value="F:ATP binding"/>
    <property type="evidence" value="ECO:0007669"/>
    <property type="project" value="UniProtKB-KW"/>
</dbReference>
<protein>
    <submittedName>
        <fullName evidence="5">Molybdate transport system ATP-binding protein</fullName>
    </submittedName>
</protein>
<dbReference type="PROSITE" id="PS00211">
    <property type="entry name" value="ABC_TRANSPORTER_1"/>
    <property type="match status" value="1"/>
</dbReference>
<dbReference type="OrthoDB" id="9112331at2"/>
<dbReference type="SUPFAM" id="SSF50331">
    <property type="entry name" value="MOP-like"/>
    <property type="match status" value="1"/>
</dbReference>
<keyword evidence="2" id="KW-0547">Nucleotide-binding</keyword>
<evidence type="ECO:0000313" key="6">
    <source>
        <dbReference type="Proteomes" id="UP000199258"/>
    </source>
</evidence>
<reference evidence="5 6" key="1">
    <citation type="submission" date="2016-10" db="EMBL/GenBank/DDBJ databases">
        <authorList>
            <person name="de Groot N.N."/>
        </authorList>
    </citation>
    <scope>NUCLEOTIDE SEQUENCE [LARGE SCALE GENOMIC DNA]</scope>
    <source>
        <strain evidence="5 6">NP_1H</strain>
    </source>
</reference>
<dbReference type="Pfam" id="PF03459">
    <property type="entry name" value="TOBE"/>
    <property type="match status" value="1"/>
</dbReference>
<evidence type="ECO:0000256" key="3">
    <source>
        <dbReference type="ARBA" id="ARBA00022840"/>
    </source>
</evidence>
<dbReference type="RefSeq" id="WP_090584907.1">
    <property type="nucleotide sequence ID" value="NZ_FNDT01000003.1"/>
</dbReference>
<accession>A0A1G8FFQ8</accession>
<dbReference type="Gene3D" id="3.40.50.300">
    <property type="entry name" value="P-loop containing nucleotide triphosphate hydrolases"/>
    <property type="match status" value="1"/>
</dbReference>
<dbReference type="PROSITE" id="PS50893">
    <property type="entry name" value="ABC_TRANSPORTER_2"/>
    <property type="match status" value="1"/>
</dbReference>
<dbReference type="InterPro" id="IPR003439">
    <property type="entry name" value="ABC_transporter-like_ATP-bd"/>
</dbReference>
<name>A0A1G8FFQ8_9MICC</name>
<dbReference type="InterPro" id="IPR017871">
    <property type="entry name" value="ABC_transporter-like_CS"/>
</dbReference>
<keyword evidence="6" id="KW-1185">Reference proteome</keyword>
<dbReference type="GO" id="GO:0016887">
    <property type="term" value="F:ATP hydrolysis activity"/>
    <property type="evidence" value="ECO:0007669"/>
    <property type="project" value="InterPro"/>
</dbReference>
<sequence>MNLVASAKIPTRNIDLRLSLSAGETVAVMGPNGAGKSTLLAVLAGLIRPDHGSASLNGKTLYDDGAWLPPHARGIALLAQDALLFPHLSVLENVAFGPRSAGASRSAARQAANRWLQEVDAADLAGHRPSRLSGGQAQRVAVARALAAEPALLLLDEPLAALDISVAPVLRRTLRRVLEGRSAIIVTHDVVDALLLADRVVIIDGGRIVEDGPTRSVLERPRSRFAAGLAGVNLLTGTTAAGGLHTSTGLQLAALTEEDLPPGKDAAAVFSPRAVAVHRLRPTGSPRNVFSVTVTDLEQHGPRTTVRAGHLSAEITTASAADLDLLPGTGMYFSVKSAEVTVYLL</sequence>
<dbReference type="Proteomes" id="UP000199258">
    <property type="component" value="Unassembled WGS sequence"/>
</dbReference>
<evidence type="ECO:0000256" key="1">
    <source>
        <dbReference type="ARBA" id="ARBA00022448"/>
    </source>
</evidence>
<dbReference type="SUPFAM" id="SSF52540">
    <property type="entry name" value="P-loop containing nucleoside triphosphate hydrolases"/>
    <property type="match status" value="1"/>
</dbReference>
<dbReference type="InterPro" id="IPR008995">
    <property type="entry name" value="Mo/tungstate-bd_C_term_dom"/>
</dbReference>
<dbReference type="InterPro" id="IPR005116">
    <property type="entry name" value="Transp-assoc_OB_typ1"/>
</dbReference>
<keyword evidence="1" id="KW-0813">Transport</keyword>
<dbReference type="SMART" id="SM00382">
    <property type="entry name" value="AAA"/>
    <property type="match status" value="1"/>
</dbReference>
<dbReference type="PANTHER" id="PTHR42781">
    <property type="entry name" value="SPERMIDINE/PUTRESCINE IMPORT ATP-BINDING PROTEIN POTA"/>
    <property type="match status" value="1"/>
</dbReference>
<evidence type="ECO:0000256" key="2">
    <source>
        <dbReference type="ARBA" id="ARBA00022741"/>
    </source>
</evidence>
<dbReference type="InterPro" id="IPR027417">
    <property type="entry name" value="P-loop_NTPase"/>
</dbReference>
<proteinExistence type="predicted"/>
<dbReference type="STRING" id="335973.SAMN04488693_10345"/>
<dbReference type="InterPro" id="IPR003593">
    <property type="entry name" value="AAA+_ATPase"/>
</dbReference>
<dbReference type="EMBL" id="FNDT01000003">
    <property type="protein sequence ID" value="SDH80991.1"/>
    <property type="molecule type" value="Genomic_DNA"/>
</dbReference>
<evidence type="ECO:0000313" key="5">
    <source>
        <dbReference type="EMBL" id="SDH80991.1"/>
    </source>
</evidence>
<organism evidence="5 6">
    <name type="scientific">Arthrobacter subterraneus</name>
    <dbReference type="NCBI Taxonomy" id="335973"/>
    <lineage>
        <taxon>Bacteria</taxon>
        <taxon>Bacillati</taxon>
        <taxon>Actinomycetota</taxon>
        <taxon>Actinomycetes</taxon>
        <taxon>Micrococcales</taxon>
        <taxon>Micrococcaceae</taxon>
        <taxon>Arthrobacter</taxon>
    </lineage>
</organism>
<dbReference type="Pfam" id="PF00005">
    <property type="entry name" value="ABC_tran"/>
    <property type="match status" value="1"/>
</dbReference>
<feature type="domain" description="ABC transporter" evidence="4">
    <location>
        <begin position="1"/>
        <end position="230"/>
    </location>
</feature>
<dbReference type="Gene3D" id="2.40.50.100">
    <property type="match status" value="1"/>
</dbReference>
<evidence type="ECO:0000259" key="4">
    <source>
        <dbReference type="PROSITE" id="PS50893"/>
    </source>
</evidence>
<dbReference type="InterPro" id="IPR050093">
    <property type="entry name" value="ABC_SmlMolc_Importer"/>
</dbReference>
<dbReference type="PANTHER" id="PTHR42781:SF4">
    <property type="entry name" value="SPERMIDINE_PUTRESCINE IMPORT ATP-BINDING PROTEIN POTA"/>
    <property type="match status" value="1"/>
</dbReference>
<gene>
    <name evidence="5" type="ORF">SAMN04488693_10345</name>
</gene>
<dbReference type="AlphaFoldDB" id="A0A1G8FFQ8"/>
<keyword evidence="3 5" id="KW-0067">ATP-binding</keyword>